<evidence type="ECO:0000256" key="1">
    <source>
        <dbReference type="SAM" id="MobiDB-lite"/>
    </source>
</evidence>
<dbReference type="RefSeq" id="WP_380690989.1">
    <property type="nucleotide sequence ID" value="NZ_JBHRSS010000008.1"/>
</dbReference>
<dbReference type="PROSITE" id="PS51257">
    <property type="entry name" value="PROKAR_LIPOPROTEIN"/>
    <property type="match status" value="1"/>
</dbReference>
<dbReference type="EMBL" id="JBHRSS010000008">
    <property type="protein sequence ID" value="MFC3105442.1"/>
    <property type="molecule type" value="Genomic_DNA"/>
</dbReference>
<keyword evidence="3" id="KW-0449">Lipoprotein</keyword>
<evidence type="ECO:0000313" key="4">
    <source>
        <dbReference type="Proteomes" id="UP001595462"/>
    </source>
</evidence>
<sequence length="164" mass="17480">MRIPHAQAASISGLALTAAMALLGCATSQEELLPTHGTTMAGIWQNTTTGRASPASDGDSDGDHTTNLQRARSALRRPLGAQKLTAERSAYTRTATNEIHSQFSRLPNPDLTLYIFPHLSGGSGEQVPVPGYTTIFPLYGRPHYGQPGERTAYQPIADHGSSPQ</sequence>
<dbReference type="InterPro" id="IPR022262">
    <property type="entry name" value="Lipoprot_put"/>
</dbReference>
<dbReference type="Proteomes" id="UP001595462">
    <property type="component" value="Unassembled WGS sequence"/>
</dbReference>
<proteinExistence type="predicted"/>
<keyword evidence="4" id="KW-1185">Reference proteome</keyword>
<protein>
    <submittedName>
        <fullName evidence="3">TIGR03751 family conjugal transfer lipoprotein</fullName>
    </submittedName>
</protein>
<organism evidence="3 4">
    <name type="scientific">Salinisphaera aquimarina</name>
    <dbReference type="NCBI Taxonomy" id="2094031"/>
    <lineage>
        <taxon>Bacteria</taxon>
        <taxon>Pseudomonadati</taxon>
        <taxon>Pseudomonadota</taxon>
        <taxon>Gammaproteobacteria</taxon>
        <taxon>Salinisphaerales</taxon>
        <taxon>Salinisphaeraceae</taxon>
        <taxon>Salinisphaera</taxon>
    </lineage>
</organism>
<feature type="chain" id="PRO_5046398292" evidence="2">
    <location>
        <begin position="22"/>
        <end position="164"/>
    </location>
</feature>
<comment type="caution">
    <text evidence="3">The sequence shown here is derived from an EMBL/GenBank/DDBJ whole genome shotgun (WGS) entry which is preliminary data.</text>
</comment>
<reference evidence="4" key="1">
    <citation type="journal article" date="2019" name="Int. J. Syst. Evol. Microbiol.">
        <title>The Global Catalogue of Microorganisms (GCM) 10K type strain sequencing project: providing services to taxonomists for standard genome sequencing and annotation.</title>
        <authorList>
            <consortium name="The Broad Institute Genomics Platform"/>
            <consortium name="The Broad Institute Genome Sequencing Center for Infectious Disease"/>
            <person name="Wu L."/>
            <person name="Ma J."/>
        </authorList>
    </citation>
    <scope>NUCLEOTIDE SEQUENCE [LARGE SCALE GENOMIC DNA]</scope>
    <source>
        <strain evidence="4">KCTC 52640</strain>
    </source>
</reference>
<dbReference type="NCBIfam" id="TIGR03751">
    <property type="entry name" value="conj_TIGR03751"/>
    <property type="match status" value="1"/>
</dbReference>
<evidence type="ECO:0000256" key="2">
    <source>
        <dbReference type="SAM" id="SignalP"/>
    </source>
</evidence>
<name>A0ABV7ERN8_9GAMM</name>
<keyword evidence="2" id="KW-0732">Signal</keyword>
<accession>A0ABV7ERN8</accession>
<gene>
    <name evidence="3" type="ORF">ACFOSU_16325</name>
</gene>
<evidence type="ECO:0000313" key="3">
    <source>
        <dbReference type="EMBL" id="MFC3105442.1"/>
    </source>
</evidence>
<feature type="signal peptide" evidence="2">
    <location>
        <begin position="1"/>
        <end position="21"/>
    </location>
</feature>
<feature type="region of interest" description="Disordered" evidence="1">
    <location>
        <begin position="47"/>
        <end position="66"/>
    </location>
</feature>